<dbReference type="InterPro" id="IPR021109">
    <property type="entry name" value="Peptidase_aspartic_dom_sf"/>
</dbReference>
<dbReference type="InterPro" id="IPR036034">
    <property type="entry name" value="PDZ_sf"/>
</dbReference>
<comment type="caution">
    <text evidence="2">The sequence shown here is derived from an EMBL/GenBank/DDBJ whole genome shotgun (WGS) entry which is preliminary data.</text>
</comment>
<feature type="domain" description="PDZ" evidence="1">
    <location>
        <begin position="335"/>
        <end position="431"/>
    </location>
</feature>
<dbReference type="Gene3D" id="2.30.42.10">
    <property type="match status" value="1"/>
</dbReference>
<gene>
    <name evidence="2" type="ORF">ACFS7Y_16315</name>
</gene>
<dbReference type="Gene3D" id="2.40.70.10">
    <property type="entry name" value="Acid Proteases"/>
    <property type="match status" value="1"/>
</dbReference>
<dbReference type="InterPro" id="IPR001478">
    <property type="entry name" value="PDZ"/>
</dbReference>
<protein>
    <submittedName>
        <fullName evidence="2">PDZ domain-containing protein</fullName>
    </submittedName>
</protein>
<reference evidence="3" key="1">
    <citation type="journal article" date="2019" name="Int. J. Syst. Evol. Microbiol.">
        <title>The Global Catalogue of Microorganisms (GCM) 10K type strain sequencing project: providing services to taxonomists for standard genome sequencing and annotation.</title>
        <authorList>
            <consortium name="The Broad Institute Genomics Platform"/>
            <consortium name="The Broad Institute Genome Sequencing Center for Infectious Disease"/>
            <person name="Wu L."/>
            <person name="Ma J."/>
        </authorList>
    </citation>
    <scope>NUCLEOTIDE SEQUENCE [LARGE SCALE GENOMIC DNA]</scope>
    <source>
        <strain evidence="3">KCTC 22814</strain>
    </source>
</reference>
<dbReference type="SUPFAM" id="SSF50630">
    <property type="entry name" value="Acid proteases"/>
    <property type="match status" value="1"/>
</dbReference>
<accession>A0ABW6BJU3</accession>
<sequence>MKWYHYLILICIPYSLYGQGIFRLKENKPVTVKFDLINNVVLVPLTINGITFSFLLDTGVKETILFAQANDSLYLNNKNKMKFHGIGLEDGIEGILSTGNVVELGAGAVIDSLHWLYVIQATELDISTDVGVAINGILGSKFFQSFSVRMDYIRQRMTIYPRGYDYSKAFGKYKKLPIQIEHDRPYVQAALGNDGNWVEGKMLLDMGNTDPMMLFSFLLPGFMLRKPFVEEYIGRGFNGEIHGKRNRVARVVLGDFELKFPIVAYPDSNAVFMSKLTKNRIGSVGNQVLQRFDMLLDYERELWYLKKNKNFNKPFLLNMAGMDIKHDGMIWAKELVKIPARAKNNHGLQAEDQGVTINLANNDLQYKFVLRPTYRVSGIRKDAPAARAGVQVNDVLLKVNGTSVSQLTLAKIMAKLQSKPGEFIRLVIERDGVLRDIRFQLIDPIPLAE</sequence>
<dbReference type="EMBL" id="JBHUPB010000011">
    <property type="protein sequence ID" value="MFD2968958.1"/>
    <property type="molecule type" value="Genomic_DNA"/>
</dbReference>
<dbReference type="PROSITE" id="PS50106">
    <property type="entry name" value="PDZ"/>
    <property type="match status" value="1"/>
</dbReference>
<name>A0ABW6BJU3_9SPHI</name>
<dbReference type="InterPro" id="IPR041489">
    <property type="entry name" value="PDZ_6"/>
</dbReference>
<keyword evidence="3" id="KW-1185">Reference proteome</keyword>
<evidence type="ECO:0000313" key="3">
    <source>
        <dbReference type="Proteomes" id="UP001597525"/>
    </source>
</evidence>
<evidence type="ECO:0000259" key="1">
    <source>
        <dbReference type="PROSITE" id="PS50106"/>
    </source>
</evidence>
<dbReference type="SUPFAM" id="SSF50156">
    <property type="entry name" value="PDZ domain-like"/>
    <property type="match status" value="1"/>
</dbReference>
<dbReference type="Pfam" id="PF17820">
    <property type="entry name" value="PDZ_6"/>
    <property type="match status" value="1"/>
</dbReference>
<dbReference type="Proteomes" id="UP001597525">
    <property type="component" value="Unassembled WGS sequence"/>
</dbReference>
<proteinExistence type="predicted"/>
<organism evidence="2 3">
    <name type="scientific">Sphingobacterium bambusae</name>
    <dbReference type="NCBI Taxonomy" id="662858"/>
    <lineage>
        <taxon>Bacteria</taxon>
        <taxon>Pseudomonadati</taxon>
        <taxon>Bacteroidota</taxon>
        <taxon>Sphingobacteriia</taxon>
        <taxon>Sphingobacteriales</taxon>
        <taxon>Sphingobacteriaceae</taxon>
        <taxon>Sphingobacterium</taxon>
    </lineage>
</organism>
<evidence type="ECO:0000313" key="2">
    <source>
        <dbReference type="EMBL" id="MFD2968958.1"/>
    </source>
</evidence>
<dbReference type="SMART" id="SM00228">
    <property type="entry name" value="PDZ"/>
    <property type="match status" value="1"/>
</dbReference>
<dbReference type="RefSeq" id="WP_320184447.1">
    <property type="nucleotide sequence ID" value="NZ_CP138332.1"/>
</dbReference>